<comment type="similarity">
    <text evidence="1">Belongs to the TASOR family.</text>
</comment>
<evidence type="ECO:0000259" key="5">
    <source>
        <dbReference type="Pfam" id="PF24630"/>
    </source>
</evidence>
<feature type="compositionally biased region" description="Basic and acidic residues" evidence="2">
    <location>
        <begin position="785"/>
        <end position="800"/>
    </location>
</feature>
<evidence type="ECO:0008006" key="8">
    <source>
        <dbReference type="Google" id="ProtNLM"/>
    </source>
</evidence>
<feature type="compositionally biased region" description="Low complexity" evidence="2">
    <location>
        <begin position="552"/>
        <end position="564"/>
    </location>
</feature>
<dbReference type="Pfam" id="PF24630">
    <property type="entry name" value="PIN_TASOR"/>
    <property type="match status" value="1"/>
</dbReference>
<dbReference type="Pfam" id="PF12509">
    <property type="entry name" value="DUF3715"/>
    <property type="match status" value="1"/>
</dbReference>
<dbReference type="Ensembl" id="ENSNMLT00000016962.1">
    <property type="protein sequence ID" value="ENSNMLP00000015095.1"/>
    <property type="gene ID" value="ENSNMLG00000010022.1"/>
</dbReference>
<feature type="compositionally biased region" description="Basic and acidic residues" evidence="2">
    <location>
        <begin position="1421"/>
        <end position="1432"/>
    </location>
</feature>
<feature type="region of interest" description="Disordered" evidence="2">
    <location>
        <begin position="1414"/>
        <end position="1438"/>
    </location>
</feature>
<organism evidence="6 7">
    <name type="scientific">Neogobius melanostomus</name>
    <name type="common">round goby</name>
    <dbReference type="NCBI Taxonomy" id="47308"/>
    <lineage>
        <taxon>Eukaryota</taxon>
        <taxon>Metazoa</taxon>
        <taxon>Chordata</taxon>
        <taxon>Craniata</taxon>
        <taxon>Vertebrata</taxon>
        <taxon>Euteleostomi</taxon>
        <taxon>Actinopterygii</taxon>
        <taxon>Neopterygii</taxon>
        <taxon>Teleostei</taxon>
        <taxon>Neoteleostei</taxon>
        <taxon>Acanthomorphata</taxon>
        <taxon>Gobiaria</taxon>
        <taxon>Gobiiformes</taxon>
        <taxon>Gobioidei</taxon>
        <taxon>Gobiidae</taxon>
        <taxon>Benthophilinae</taxon>
        <taxon>Neogobiini</taxon>
        <taxon>Neogobius</taxon>
    </lineage>
</organism>
<feature type="region of interest" description="Disordered" evidence="2">
    <location>
        <begin position="674"/>
        <end position="695"/>
    </location>
</feature>
<feature type="region of interest" description="Disordered" evidence="2">
    <location>
        <begin position="1514"/>
        <end position="1533"/>
    </location>
</feature>
<reference evidence="6" key="1">
    <citation type="submission" date="2025-08" db="UniProtKB">
        <authorList>
            <consortium name="Ensembl"/>
        </authorList>
    </citation>
    <scope>IDENTIFICATION</scope>
</reference>
<dbReference type="InterPro" id="IPR056243">
    <property type="entry name" value="TASOR_ab_dom"/>
</dbReference>
<protein>
    <recommendedName>
        <fullName evidence="8">DUF3715 domain-containing protein</fullName>
    </recommendedName>
</protein>
<feature type="domain" description="TASOR alpha/beta" evidence="4">
    <location>
        <begin position="1938"/>
        <end position="2032"/>
    </location>
</feature>
<dbReference type="InterPro" id="IPR022188">
    <property type="entry name" value="TASOR_DUF3715"/>
</dbReference>
<feature type="domain" description="TASOR PIN" evidence="5">
    <location>
        <begin position="2036"/>
        <end position="2161"/>
    </location>
</feature>
<feature type="region of interest" description="Disordered" evidence="2">
    <location>
        <begin position="546"/>
        <end position="580"/>
    </location>
</feature>
<feature type="domain" description="TASOR pseudo-PARP" evidence="3">
    <location>
        <begin position="78"/>
        <end position="161"/>
    </location>
</feature>
<proteinExistence type="inferred from homology"/>
<name>A0A8C6T247_9GOBI</name>
<dbReference type="Proteomes" id="UP000694523">
    <property type="component" value="Unplaced"/>
</dbReference>
<feature type="compositionally biased region" description="Basic and acidic residues" evidence="2">
    <location>
        <begin position="674"/>
        <end position="692"/>
    </location>
</feature>
<dbReference type="InterPro" id="IPR046432">
    <property type="entry name" value="TASOR"/>
</dbReference>
<evidence type="ECO:0000256" key="2">
    <source>
        <dbReference type="SAM" id="MobiDB-lite"/>
    </source>
</evidence>
<evidence type="ECO:0000256" key="1">
    <source>
        <dbReference type="ARBA" id="ARBA00008058"/>
    </source>
</evidence>
<feature type="region of interest" description="Disordered" evidence="2">
    <location>
        <begin position="782"/>
        <end position="801"/>
    </location>
</feature>
<evidence type="ECO:0000259" key="3">
    <source>
        <dbReference type="Pfam" id="PF12509"/>
    </source>
</evidence>
<dbReference type="GO" id="GO:0045814">
    <property type="term" value="P:negative regulation of gene expression, epigenetic"/>
    <property type="evidence" value="ECO:0007669"/>
    <property type="project" value="InterPro"/>
</dbReference>
<dbReference type="Pfam" id="PF23314">
    <property type="entry name" value="TASOR_alpha-beta"/>
    <property type="match status" value="1"/>
</dbReference>
<feature type="region of interest" description="Disordered" evidence="2">
    <location>
        <begin position="1560"/>
        <end position="1590"/>
    </location>
</feature>
<dbReference type="GO" id="GO:0005654">
    <property type="term" value="C:nucleoplasm"/>
    <property type="evidence" value="ECO:0007669"/>
    <property type="project" value="TreeGrafter"/>
</dbReference>
<accession>A0A8C6T247</accession>
<dbReference type="PANTHER" id="PTHR16207">
    <property type="entry name" value="SET DOMAIN-CONTAINING PROTEIN"/>
    <property type="match status" value="1"/>
</dbReference>
<evidence type="ECO:0000259" key="4">
    <source>
        <dbReference type="Pfam" id="PF23314"/>
    </source>
</evidence>
<keyword evidence="7" id="KW-1185">Reference proteome</keyword>
<reference evidence="6" key="2">
    <citation type="submission" date="2025-09" db="UniProtKB">
        <authorList>
            <consortium name="Ensembl"/>
        </authorList>
    </citation>
    <scope>IDENTIFICATION</scope>
</reference>
<feature type="compositionally biased region" description="Basic and acidic residues" evidence="2">
    <location>
        <begin position="1568"/>
        <end position="1582"/>
    </location>
</feature>
<evidence type="ECO:0000313" key="6">
    <source>
        <dbReference type="Ensembl" id="ENSNMLP00000015095.1"/>
    </source>
</evidence>
<sequence>MLCYSYRIQENTQALHSYRSSKPLISPRGTTEKQERAASLILARLQSAYLFEESKHSFKYTAAFLIRNSYNTCREKRREQGYIDEDLKETFGFLLFDELGKAKSIGETGVLTGNGTCTTLGDPTKGVYLSMYSDCLDLNRWYHGKSGYIAILRLTQGRVKKWGLTAMCLNSCPRFHQKQVHFWPLKGHSTAQSPSLACPYAIVAFSYTDTKETQQEKSLFIFLACPYSPWMGTLQIGSQIFNIEIRSTAGALTRAKLPPVIKVEQAISMSNLRKLLPKATFDTTLNGKEDLICSLCEIVALSLEEKEKLSHLLKEIKEKDVALIISLSDGSFLVLIHGSHFICRDNGRNKHLKFLQGVFVFPEFQAIQKGKVLPSDALCVLPLLTYAEGEIEKTSLNTNEDLSEKFVHYMQSYATLISPDLPSSPFRDVGIFPDQYDVLDTHGHLYSTPEWTDKQWQCLKMYLNNANSFQLPVSKAYEIFAAGQEVRREDLEDDIYICLSSPEEPSTNVVSTGSENIPDQECTTTVELPQDTSQQVSTMSQMVPNAQTQGAISETSNSETSNSIPSGKDNKCAETSKSPLRTEPSEELIVCITSAAQTVGDEGLATLNSLSEIVQSKITLNCSDGSNLVADSDMLPLGHNLESAQSPSLQIVKTLLGKDESLCMDHLTTQELEKHLDTSETQGDKQEKDKSSSKTSQVLEQAVDACFTDNALLKELETCTLRKKSERWGLKPVISTCGRIFVPFGSVDPEQIESLQEKLRLTKDELHPKEIIADALSDVSNVSKNKQETGDDKETPKPTEEALGSRLKMLKKNQRVSAEQVKKKWWLHFQTPTCYAEKQYDGCSRDISVRKTVKEKTDTSSEALNLLADLALSANKEQVSPHPMEACLQEFGSSLKKCEITKDVSNPEQQSVLHALLKHASKPIQPSETPSPNSFGGSELVDVICQEHAYSLPSSPSLLLALPAPFQVSPLNGSSRLLHTKRQWEGAQTIHPIFSPEEIAEWKRRDPGDPQKSWYRRKFCLLRTIVNKEKSVQVTRHWEGLYDFNLDSRFAVDPKEKTIVRALHGPWDYSIQDTTEEVQLIVHMWIGLFYSRSTARFFHLDPDMTLVFSEDGVLDAVDASIVKGHERSVSETVLSCHFASEERPEQCVTETILHCSLLNTSSCHENSLINQSVVRRQHVFAFPKAFTTSIVTETCTESRSERTSFNTVVLPPLLDAENRKCTSIIDSVSVSNIKEKDEPAGQSMTMGCTSKFTNQDTLVENAMDCSLSQDESVKTVEASLINETNKNNSSADEVVNDSGSVTIPFLGCTQSSIENMLKGKTSNEMDEEKAVEDMEIATSDSSSACTKITATLPTYADSTSHNQPSDHIKNSVAESEFNNPFDIGDCESDDRCPTPTIDEQPYIITTTKSNLKSSGNYLEKVPPDGAEKEAERSSTPVLDEASVEGAPLTINCDEMTKVGAQSDIELRTLRTLQCLDEFLCTLHYKSNQFLLNGTHTPDIPNISDKESAALIHDSHMSDSCPPESKPCASPSNDVLESVQEPKENGLTPLLTVPVNLPKVASKPVSSTEKPDQATKSENERPKWNLSSCSTSPCPDKGQMITLKQTAHLDCDSVTRSKPIKFSIKRTKRGSFVCRGPVFEAHKDEDFADNLIPSKPARPVQQDVQNLQCTEAVSSIMPTQAITSEPVTELDTHARDKTGIAKNVATDNDLLNCTTSFVDSKTNKITDDSLGTEGSLSCTVTNTKRKEPSFLEKVSQRCLQDDPTQASMDQECLIFLDKIKLLLKRKNQCLQVKSDPSNLSSSSPIIVQFSHLQEQDDDFGDIQIPLSFFDQKISVEMSDREQLRDIVLQSSPTSLPHGDLEQPGVSAITAECGRLYRGIMDKICSGNRNTALLKDLHKMDSDDTTTDSCNYFDFCSQMKREMDDSFRNRLNSVVKKSCKTKNRFFLFVTSDDVFFSKTREYLEAEGHIAVQPSDFFLRESNSSPLLVIIRNEDIAEHIFKVPHLLQLRTSPVVQFAGIDEPDDVVNLTYQEVFIKGGFVMFDRAAVESLSAGNMKNILEILQRLIQTGKWKWMLHYRDIRRLKENARLCPDAKEKTDLLNKCKEDGLLDILPYHECDLMSREQPNYLRCLCHQQVQTYQPETDKGFEKNGIVTMTVNSFLMDSLHKIINFT</sequence>
<dbReference type="InterPro" id="IPR056242">
    <property type="entry name" value="PIN_TASOR"/>
</dbReference>
<dbReference type="PANTHER" id="PTHR16207:SF10">
    <property type="entry name" value="PROTEIN TASOR 2"/>
    <property type="match status" value="1"/>
</dbReference>
<evidence type="ECO:0000313" key="7">
    <source>
        <dbReference type="Proteomes" id="UP000694523"/>
    </source>
</evidence>